<dbReference type="FunFam" id="3.40.50.11860:FF:000001">
    <property type="entry name" value="2-(3-amino-3-carboxypropyl)histidine synthase subunit 2"/>
    <property type="match status" value="1"/>
</dbReference>
<comment type="similarity">
    <text evidence="3">Belongs to the DPH1/DPH2 family. DPH2 subfamily.</text>
</comment>
<gene>
    <name evidence="7" type="ORF">FBUS_03575</name>
</gene>
<dbReference type="Pfam" id="PF01866">
    <property type="entry name" value="Diphthamide_syn"/>
    <property type="match status" value="2"/>
</dbReference>
<dbReference type="EMBL" id="LUCM01001945">
    <property type="protein sequence ID" value="KAA0198084.1"/>
    <property type="molecule type" value="Genomic_DNA"/>
</dbReference>
<dbReference type="NCBIfam" id="TIGR00322">
    <property type="entry name" value="diphth2_R"/>
    <property type="match status" value="2"/>
</dbReference>
<dbReference type="OrthoDB" id="449241at2759"/>
<evidence type="ECO:0000313" key="7">
    <source>
        <dbReference type="EMBL" id="KAA0198084.1"/>
    </source>
</evidence>
<evidence type="ECO:0000256" key="1">
    <source>
        <dbReference type="ARBA" id="ARBA00001966"/>
    </source>
</evidence>
<dbReference type="SFLD" id="SFLDG01121">
    <property type="entry name" value="Diphthamide_biosynthesis"/>
    <property type="match status" value="1"/>
</dbReference>
<dbReference type="InterPro" id="IPR016435">
    <property type="entry name" value="DPH1/DPH2"/>
</dbReference>
<dbReference type="SFLD" id="SFLDS00032">
    <property type="entry name" value="Radical_SAM_3-amino-3-carboxyp"/>
    <property type="match status" value="1"/>
</dbReference>
<evidence type="ECO:0000256" key="3">
    <source>
        <dbReference type="ARBA" id="ARBA00006179"/>
    </source>
</evidence>
<dbReference type="PANTHER" id="PTHR10762">
    <property type="entry name" value="DIPHTHAMIDE BIOSYNTHESIS PROTEIN"/>
    <property type="match status" value="1"/>
</dbReference>
<dbReference type="PANTHER" id="PTHR10762:SF2">
    <property type="entry name" value="2-(3-AMINO-3-CARBOXYPROPYL)HISTIDINE SYNTHASE SUBUNIT 2"/>
    <property type="match status" value="1"/>
</dbReference>
<comment type="pathway">
    <text evidence="2">Protein modification; peptidyl-diphthamide biosynthesis.</text>
</comment>
<dbReference type="AlphaFoldDB" id="A0A8E0S7D9"/>
<protein>
    <submittedName>
        <fullName evidence="7">Diphthamide biosynthesis protein 2</fullName>
    </submittedName>
</protein>
<sequence>MSQALTNDGSDVINREIAVNGTCDIFDEFNCLDAFRVIDTASWITNHNFKQVLSLYACLLFQIGLQFPDDLLHISSVVCRSLSSLTGQFCFILGDSSFAGCCVDEVAGTRFQIDALVHYGRACLSKLSGTIPVLYVFGNYTLNHDLNPDQFDALADQLFLSCTHEKNDASSPVPLLITYDFRYRDPALSFMNLLVTRQQSSVDLKFIPVWSEPDLCPPGAVLPEPTSSDRFRSSDPVLFRAGRAFYVPAAYQTENALQTEPWCLVHLGCNNEPSSPQAADTFTLYRILLSMPEVALDRAFWLDVNLGVLNGVRCQMKQLLRRRSYLIEKAKDARRIGILMGTISVGGYQLVVDRVQRLLRCAGRFYVTLVVGRLNEAKLANLPELDLLVLIACPEASLLDSRDLLVPVITPFELECALAVSAGEMTPPATRSWTGEKWWVDFRDLLPGGACYCPESDVIPDNPEVRNGDDDVTGDVSLITGKLRVLSRPSSDPVTDLTETDKRSGLLPRGDWTLMESEMMCTSKQTRTWFGLDPSLGQHEISRLKVGRSGLPTHYDSEQAPD</sequence>
<dbReference type="GO" id="GO:0051536">
    <property type="term" value="F:iron-sulfur cluster binding"/>
    <property type="evidence" value="ECO:0007669"/>
    <property type="project" value="UniProtKB-KW"/>
</dbReference>
<dbReference type="GO" id="GO:0090560">
    <property type="term" value="F:2-(3-amino-3-carboxypropyl)histidine synthase activity"/>
    <property type="evidence" value="ECO:0007669"/>
    <property type="project" value="InterPro"/>
</dbReference>
<dbReference type="Gene3D" id="3.40.50.11860">
    <property type="entry name" value="Diphthamide synthesis DPH1/DPH2 domain 3"/>
    <property type="match status" value="1"/>
</dbReference>
<organism evidence="7 8">
    <name type="scientific">Fasciolopsis buskii</name>
    <dbReference type="NCBI Taxonomy" id="27845"/>
    <lineage>
        <taxon>Eukaryota</taxon>
        <taxon>Metazoa</taxon>
        <taxon>Spiralia</taxon>
        <taxon>Lophotrochozoa</taxon>
        <taxon>Platyhelminthes</taxon>
        <taxon>Trematoda</taxon>
        <taxon>Digenea</taxon>
        <taxon>Plagiorchiida</taxon>
        <taxon>Echinostomata</taxon>
        <taxon>Echinostomatoidea</taxon>
        <taxon>Fasciolidae</taxon>
        <taxon>Fasciolopsis</taxon>
    </lineage>
</organism>
<dbReference type="InterPro" id="IPR042265">
    <property type="entry name" value="DPH1/DPH2_3"/>
</dbReference>
<dbReference type="Proteomes" id="UP000728185">
    <property type="component" value="Unassembled WGS sequence"/>
</dbReference>
<reference evidence="7" key="1">
    <citation type="submission" date="2019-05" db="EMBL/GenBank/DDBJ databases">
        <title>Annotation for the trematode Fasciolopsis buski.</title>
        <authorList>
            <person name="Choi Y.-J."/>
        </authorList>
    </citation>
    <scope>NUCLEOTIDE SEQUENCE</scope>
    <source>
        <strain evidence="7">HT</strain>
        <tissue evidence="7">Whole worm</tissue>
    </source>
</reference>
<comment type="caution">
    <text evidence="7">The sequence shown here is derived from an EMBL/GenBank/DDBJ whole genome shotgun (WGS) entry which is preliminary data.</text>
</comment>
<dbReference type="GO" id="GO:0046872">
    <property type="term" value="F:metal ion binding"/>
    <property type="evidence" value="ECO:0007669"/>
    <property type="project" value="UniProtKB-KW"/>
</dbReference>
<comment type="cofactor">
    <cofactor evidence="1">
        <name>[4Fe-4S] cluster</name>
        <dbReference type="ChEBI" id="CHEBI:49883"/>
    </cofactor>
</comment>
<evidence type="ECO:0000313" key="8">
    <source>
        <dbReference type="Proteomes" id="UP000728185"/>
    </source>
</evidence>
<dbReference type="UniPathway" id="UPA00559"/>
<keyword evidence="5" id="KW-0408">Iron</keyword>
<accession>A0A8E0S7D9</accession>
<evidence type="ECO:0000256" key="2">
    <source>
        <dbReference type="ARBA" id="ARBA00005156"/>
    </source>
</evidence>
<evidence type="ECO:0000256" key="4">
    <source>
        <dbReference type="ARBA" id="ARBA00022723"/>
    </source>
</evidence>
<dbReference type="GO" id="GO:0017183">
    <property type="term" value="P:protein histidyl modification to diphthamide"/>
    <property type="evidence" value="ECO:0007669"/>
    <property type="project" value="UniProtKB-UniPathway"/>
</dbReference>
<dbReference type="InterPro" id="IPR042263">
    <property type="entry name" value="DPH1/DPH2_1"/>
</dbReference>
<keyword evidence="6" id="KW-0411">Iron-sulfur</keyword>
<evidence type="ECO:0000256" key="6">
    <source>
        <dbReference type="ARBA" id="ARBA00023014"/>
    </source>
</evidence>
<keyword evidence="8" id="KW-1185">Reference proteome</keyword>
<proteinExistence type="inferred from homology"/>
<keyword evidence="4" id="KW-0479">Metal-binding</keyword>
<evidence type="ECO:0000256" key="5">
    <source>
        <dbReference type="ARBA" id="ARBA00023004"/>
    </source>
</evidence>
<name>A0A8E0S7D9_9TREM</name>
<dbReference type="Gene3D" id="3.40.50.11840">
    <property type="entry name" value="Diphthamide synthesis DPH1/DPH2 domain 1"/>
    <property type="match status" value="1"/>
</dbReference>